<name>A0AAD6W5P1_9ROSI</name>
<gene>
    <name evidence="1" type="ORF">NC653_010862</name>
</gene>
<proteinExistence type="predicted"/>
<organism evidence="1 2">
    <name type="scientific">Populus alba x Populus x berolinensis</name>
    <dbReference type="NCBI Taxonomy" id="444605"/>
    <lineage>
        <taxon>Eukaryota</taxon>
        <taxon>Viridiplantae</taxon>
        <taxon>Streptophyta</taxon>
        <taxon>Embryophyta</taxon>
        <taxon>Tracheophyta</taxon>
        <taxon>Spermatophyta</taxon>
        <taxon>Magnoliopsida</taxon>
        <taxon>eudicotyledons</taxon>
        <taxon>Gunneridae</taxon>
        <taxon>Pentapetalae</taxon>
        <taxon>rosids</taxon>
        <taxon>fabids</taxon>
        <taxon>Malpighiales</taxon>
        <taxon>Salicaceae</taxon>
        <taxon>Saliceae</taxon>
        <taxon>Populus</taxon>
    </lineage>
</organism>
<dbReference type="AlphaFoldDB" id="A0AAD6W5P1"/>
<evidence type="ECO:0000313" key="1">
    <source>
        <dbReference type="EMBL" id="KAJ7000215.1"/>
    </source>
</evidence>
<reference evidence="1 2" key="1">
    <citation type="journal article" date="2023" name="Mol. Ecol. Resour.">
        <title>Chromosome-level genome assembly of a triploid poplar Populus alba 'Berolinensis'.</title>
        <authorList>
            <person name="Chen S."/>
            <person name="Yu Y."/>
            <person name="Wang X."/>
            <person name="Wang S."/>
            <person name="Zhang T."/>
            <person name="Zhou Y."/>
            <person name="He R."/>
            <person name="Meng N."/>
            <person name="Wang Y."/>
            <person name="Liu W."/>
            <person name="Liu Z."/>
            <person name="Liu J."/>
            <person name="Guo Q."/>
            <person name="Huang H."/>
            <person name="Sederoff R.R."/>
            <person name="Wang G."/>
            <person name="Qu G."/>
            <person name="Chen S."/>
        </authorList>
    </citation>
    <scope>NUCLEOTIDE SEQUENCE [LARGE SCALE GENOMIC DNA]</scope>
    <source>
        <strain evidence="1">SC-2020</strain>
    </source>
</reference>
<protein>
    <submittedName>
        <fullName evidence="1">Uncharacterized protein</fullName>
    </submittedName>
</protein>
<accession>A0AAD6W5P1</accession>
<dbReference type="EMBL" id="JAQIZT010000004">
    <property type="protein sequence ID" value="KAJ7000215.1"/>
    <property type="molecule type" value="Genomic_DNA"/>
</dbReference>
<evidence type="ECO:0000313" key="2">
    <source>
        <dbReference type="Proteomes" id="UP001164929"/>
    </source>
</evidence>
<keyword evidence="2" id="KW-1185">Reference proteome</keyword>
<dbReference type="Proteomes" id="UP001164929">
    <property type="component" value="Chromosome 4"/>
</dbReference>
<sequence>MSLHTPSMISLLPSRPALSSLRSISKGLMNQADEARALLVKRLNADGNVETKKGRLGIN</sequence>
<comment type="caution">
    <text evidence="1">The sequence shown here is derived from an EMBL/GenBank/DDBJ whole genome shotgun (WGS) entry which is preliminary data.</text>
</comment>